<feature type="non-terminal residue" evidence="3">
    <location>
        <position position="1"/>
    </location>
</feature>
<organism evidence="3 4">
    <name type="scientific">Nematostella vectensis</name>
    <name type="common">Starlet sea anemone</name>
    <dbReference type="NCBI Taxonomy" id="45351"/>
    <lineage>
        <taxon>Eukaryota</taxon>
        <taxon>Metazoa</taxon>
        <taxon>Cnidaria</taxon>
        <taxon>Anthozoa</taxon>
        <taxon>Hexacorallia</taxon>
        <taxon>Actiniaria</taxon>
        <taxon>Edwardsiidae</taxon>
        <taxon>Nematostella</taxon>
    </lineage>
</organism>
<sequence length="153" mass="17274">KQGIDENLIGGNKSAEDACDDVEDGCTTGCNVVMANRLVEIPYKTFKELLAEFKPYIKKVKEHMKEEGCPDEEVKGFEKAAMDYILSIKKNFKEYQFFQPDCDLGGGAHCIVFMWYPEKDLRGVDQDGFSPVLTVFKHAVKQVKVVGFLSYLS</sequence>
<dbReference type="SUPFAM" id="SSF51316">
    <property type="entry name" value="Mss4-like"/>
    <property type="match status" value="1"/>
</dbReference>
<dbReference type="GO" id="GO:0005737">
    <property type="term" value="C:cytoplasm"/>
    <property type="evidence" value="ECO:0000318"/>
    <property type="project" value="GO_Central"/>
</dbReference>
<evidence type="ECO:0000259" key="2">
    <source>
        <dbReference type="PROSITE" id="PS51797"/>
    </source>
</evidence>
<accession>A7SUA9</accession>
<dbReference type="KEGG" id="nve:5503852"/>
<dbReference type="HOGENOM" id="CLU_1717839_0_0_1"/>
<dbReference type="PROSITE" id="PS51797">
    <property type="entry name" value="TCTP_3"/>
    <property type="match status" value="1"/>
</dbReference>
<dbReference type="PANTHER" id="PTHR11991">
    <property type="entry name" value="TRANSLATIONALLY CONTROLLED TUMOR PROTEIN-RELATED"/>
    <property type="match status" value="1"/>
</dbReference>
<comment type="similarity">
    <text evidence="1">Belongs to the TCTP family.</text>
</comment>
<dbReference type="OrthoDB" id="5988874at2759"/>
<dbReference type="InterPro" id="IPR011323">
    <property type="entry name" value="Mss4/transl-control_tumour"/>
</dbReference>
<dbReference type="InterPro" id="IPR034737">
    <property type="entry name" value="TCTP"/>
</dbReference>
<evidence type="ECO:0000313" key="3">
    <source>
        <dbReference type="EMBL" id="EDO32702.1"/>
    </source>
</evidence>
<dbReference type="AlphaFoldDB" id="A7SUA9"/>
<dbReference type="InParanoid" id="A7SUA9"/>
<keyword evidence="4" id="KW-1185">Reference proteome</keyword>
<gene>
    <name evidence="3" type="ORF">NEMVEDRAFT_v1g132059</name>
</gene>
<feature type="domain" description="TCTP" evidence="2">
    <location>
        <begin position="1"/>
        <end position="145"/>
    </location>
</feature>
<name>A7SUA9_NEMVE</name>
<reference evidence="3 4" key="1">
    <citation type="journal article" date="2007" name="Science">
        <title>Sea anemone genome reveals ancestral eumetazoan gene repertoire and genomic organization.</title>
        <authorList>
            <person name="Putnam N.H."/>
            <person name="Srivastava M."/>
            <person name="Hellsten U."/>
            <person name="Dirks B."/>
            <person name="Chapman J."/>
            <person name="Salamov A."/>
            <person name="Terry A."/>
            <person name="Shapiro H."/>
            <person name="Lindquist E."/>
            <person name="Kapitonov V.V."/>
            <person name="Jurka J."/>
            <person name="Genikhovich G."/>
            <person name="Grigoriev I.V."/>
            <person name="Lucas S.M."/>
            <person name="Steele R.E."/>
            <person name="Finnerty J.R."/>
            <person name="Technau U."/>
            <person name="Martindale M.Q."/>
            <person name="Rokhsar D.S."/>
        </authorList>
    </citation>
    <scope>NUCLEOTIDE SEQUENCE [LARGE SCALE GENOMIC DNA]</scope>
    <source>
        <strain evidence="4">CH2 X CH6</strain>
    </source>
</reference>
<dbReference type="eggNOG" id="KOG1727">
    <property type="taxonomic scope" value="Eukaryota"/>
</dbReference>
<dbReference type="PhylomeDB" id="A7SUA9"/>
<dbReference type="Pfam" id="PF00838">
    <property type="entry name" value="TCTP"/>
    <property type="match status" value="1"/>
</dbReference>
<dbReference type="GO" id="GO:0005509">
    <property type="term" value="F:calcium ion binding"/>
    <property type="evidence" value="ECO:0000318"/>
    <property type="project" value="GO_Central"/>
</dbReference>
<dbReference type="FunCoup" id="A7SUA9">
    <property type="interactions" value="685"/>
</dbReference>
<dbReference type="Gene3D" id="2.170.150.10">
    <property type="entry name" value="Metal Binding Protein, Guanine Nucleotide Exchange Factor, Chain A"/>
    <property type="match status" value="1"/>
</dbReference>
<dbReference type="STRING" id="45351.A7SUA9"/>
<dbReference type="InterPro" id="IPR018105">
    <property type="entry name" value="Translational_control_tumour_p"/>
</dbReference>
<dbReference type="EMBL" id="DS469810">
    <property type="protein sequence ID" value="EDO32702.1"/>
    <property type="molecule type" value="Genomic_DNA"/>
</dbReference>
<dbReference type="PANTHER" id="PTHR11991:SF0">
    <property type="entry name" value="TRANSLATIONALLY-CONTROLLED TUMOR PROTEIN"/>
    <property type="match status" value="1"/>
</dbReference>
<protein>
    <recommendedName>
        <fullName evidence="2">TCTP domain-containing protein</fullName>
    </recommendedName>
</protein>
<evidence type="ECO:0000256" key="1">
    <source>
        <dbReference type="PROSITE-ProRule" id="PRU01133"/>
    </source>
</evidence>
<evidence type="ECO:0000313" key="4">
    <source>
        <dbReference type="Proteomes" id="UP000001593"/>
    </source>
</evidence>
<dbReference type="InterPro" id="IPR011057">
    <property type="entry name" value="Mss4-like_sf"/>
</dbReference>
<proteinExistence type="inferred from homology"/>
<dbReference type="Proteomes" id="UP000001593">
    <property type="component" value="Unassembled WGS sequence"/>
</dbReference>